<proteinExistence type="predicted"/>
<dbReference type="Proteomes" id="UP000273054">
    <property type="component" value="Segment"/>
</dbReference>
<reference evidence="1" key="1">
    <citation type="submission" date="2018-03" db="EMBL/GenBank/DDBJ databases">
        <authorList>
            <consortium name="Urmite Genomes"/>
        </authorList>
    </citation>
    <scope>NUCLEOTIDE SEQUENCE [LARGE SCALE GENOMIC DNA]</scope>
    <source>
        <strain evidence="1">IHUMI-27.7</strain>
    </source>
</reference>
<dbReference type="EMBL" id="LT994651">
    <property type="protein sequence ID" value="SPN79766.1"/>
    <property type="molecule type" value="Genomic_DNA"/>
</dbReference>
<organism evidence="1">
    <name type="scientific">Brazilian cedratvirus IHUMI</name>
    <dbReference type="NCBI Taxonomy" id="2126980"/>
    <lineage>
        <taxon>Viruses</taxon>
        <taxon>Pithoviruses</taxon>
        <taxon>Orthocedratvirinae</taxon>
        <taxon>Alphacedratvirus</taxon>
        <taxon>Alphacedratvirus brasiliense</taxon>
    </lineage>
</organism>
<dbReference type="InterPro" id="IPR036047">
    <property type="entry name" value="F-box-like_dom_sf"/>
</dbReference>
<gene>
    <name evidence="1" type="ORF">BRZCDTV_504</name>
</gene>
<accession>A0A2R8FFP6</accession>
<evidence type="ECO:0000313" key="2">
    <source>
        <dbReference type="Proteomes" id="UP000273054"/>
    </source>
</evidence>
<keyword evidence="2" id="KW-1185">Reference proteome</keyword>
<name>A0A2R8FFP6_9VIRU</name>
<dbReference type="SUPFAM" id="SSF81383">
    <property type="entry name" value="F-box domain"/>
    <property type="match status" value="1"/>
</dbReference>
<sequence length="164" mass="19456">MLEVDGTQIYQLALTSRCMTNILSDSYFWKRRYQREGLYPVEGETNDVVSRLHSYTIACKIKKRLCILDREQSFPQMFICARKYSTEELRFIFFFRPELLLSNTDSYRLTLGVNSNKEFYFAIESYREIAGSGFLLRHNLQNTLIKNSCSALEMRKLLYRCYSL</sequence>
<evidence type="ECO:0000313" key="1">
    <source>
        <dbReference type="EMBL" id="SPN79766.1"/>
    </source>
</evidence>
<protein>
    <submittedName>
        <fullName evidence="1">F-box domain-containing protein</fullName>
    </submittedName>
</protein>